<dbReference type="PANTHER" id="PTHR23044:SF61">
    <property type="entry name" value="3'-5' EXORIBONUCLEASE 1-RELATED"/>
    <property type="match status" value="1"/>
</dbReference>
<dbReference type="Gene3D" id="3.30.420.10">
    <property type="entry name" value="Ribonuclease H-like superfamily/Ribonuclease H"/>
    <property type="match status" value="1"/>
</dbReference>
<evidence type="ECO:0000256" key="2">
    <source>
        <dbReference type="ARBA" id="ARBA00022801"/>
    </source>
</evidence>
<keyword evidence="6" id="KW-1185">Reference proteome</keyword>
<organism evidence="5 6">
    <name type="scientific">Dinothrombium tinctorium</name>
    <dbReference type="NCBI Taxonomy" id="1965070"/>
    <lineage>
        <taxon>Eukaryota</taxon>
        <taxon>Metazoa</taxon>
        <taxon>Ecdysozoa</taxon>
        <taxon>Arthropoda</taxon>
        <taxon>Chelicerata</taxon>
        <taxon>Arachnida</taxon>
        <taxon>Acari</taxon>
        <taxon>Acariformes</taxon>
        <taxon>Trombidiformes</taxon>
        <taxon>Prostigmata</taxon>
        <taxon>Anystina</taxon>
        <taxon>Parasitengona</taxon>
        <taxon>Trombidioidea</taxon>
        <taxon>Trombidiidae</taxon>
        <taxon>Dinothrombium</taxon>
    </lineage>
</organism>
<dbReference type="SMART" id="SM00479">
    <property type="entry name" value="EXOIII"/>
    <property type="match status" value="1"/>
</dbReference>
<keyword evidence="1" id="KW-0540">Nuclease</keyword>
<dbReference type="GO" id="GO:0003676">
    <property type="term" value="F:nucleic acid binding"/>
    <property type="evidence" value="ECO:0007669"/>
    <property type="project" value="InterPro"/>
</dbReference>
<gene>
    <name evidence="5" type="ORF">B4U79_09764</name>
</gene>
<accession>A0A3S3S2A2</accession>
<evidence type="ECO:0000256" key="3">
    <source>
        <dbReference type="ARBA" id="ARBA00022839"/>
    </source>
</evidence>
<dbReference type="InterPro" id="IPR047201">
    <property type="entry name" value="ERI-1_3'hExo-like"/>
</dbReference>
<keyword evidence="3" id="KW-0269">Exonuclease</keyword>
<feature type="domain" description="Exonuclease" evidence="4">
    <location>
        <begin position="9"/>
        <end position="198"/>
    </location>
</feature>
<dbReference type="STRING" id="1965070.A0A3S3S2A2"/>
<dbReference type="AlphaFoldDB" id="A0A3S3S2A2"/>
<dbReference type="PANTHER" id="PTHR23044">
    <property type="entry name" value="3'-5' EXONUCLEASE ERI1-RELATED"/>
    <property type="match status" value="1"/>
</dbReference>
<dbReference type="InterPro" id="IPR012337">
    <property type="entry name" value="RNaseH-like_sf"/>
</dbReference>
<dbReference type="SUPFAM" id="SSF53098">
    <property type="entry name" value="Ribonuclease H-like"/>
    <property type="match status" value="1"/>
</dbReference>
<keyword evidence="2" id="KW-0378">Hydrolase</keyword>
<proteinExistence type="predicted"/>
<sequence length="212" mass="24138">MIQTQDFDSFLVLDFEATCDRPVQLQTQEIIEFPVIKLNGQTFEIESVFQTYVKPSVNPVLTPFCTQLTGIMQETVDNGVPFETALQMFIEWMRAQNLIAPDSYEPLSRFAFITFGNWDLQKMLVDQCNLIGTLPPEFMQSWINLKKSFAKMNNFWPNSLSDAMNALRLPITGRLHSGVDDCENIAAAAKKLAESGHVFKITNKIRVKNSNF</sequence>
<comment type="caution">
    <text evidence="5">The sequence shown here is derived from an EMBL/GenBank/DDBJ whole genome shotgun (WGS) entry which is preliminary data.</text>
</comment>
<dbReference type="Pfam" id="PF00929">
    <property type="entry name" value="RNase_T"/>
    <property type="match status" value="1"/>
</dbReference>
<name>A0A3S3S2A2_9ACAR</name>
<evidence type="ECO:0000256" key="1">
    <source>
        <dbReference type="ARBA" id="ARBA00022722"/>
    </source>
</evidence>
<dbReference type="EMBL" id="NCKU01003108">
    <property type="protein sequence ID" value="RWS08161.1"/>
    <property type="molecule type" value="Genomic_DNA"/>
</dbReference>
<evidence type="ECO:0000313" key="6">
    <source>
        <dbReference type="Proteomes" id="UP000285301"/>
    </source>
</evidence>
<dbReference type="InterPro" id="IPR013520">
    <property type="entry name" value="Ribonucl_H"/>
</dbReference>
<dbReference type="InterPro" id="IPR051274">
    <property type="entry name" value="3-5_Exoribonuclease"/>
</dbReference>
<evidence type="ECO:0000259" key="4">
    <source>
        <dbReference type="SMART" id="SM00479"/>
    </source>
</evidence>
<dbReference type="Proteomes" id="UP000285301">
    <property type="component" value="Unassembled WGS sequence"/>
</dbReference>
<dbReference type="GO" id="GO:0000175">
    <property type="term" value="F:3'-5'-RNA exonuclease activity"/>
    <property type="evidence" value="ECO:0007669"/>
    <property type="project" value="InterPro"/>
</dbReference>
<reference evidence="5 6" key="1">
    <citation type="journal article" date="2018" name="Gigascience">
        <title>Genomes of trombidid mites reveal novel predicted allergens and laterally-transferred genes associated with secondary metabolism.</title>
        <authorList>
            <person name="Dong X."/>
            <person name="Chaisiri K."/>
            <person name="Xia D."/>
            <person name="Armstrong S.D."/>
            <person name="Fang Y."/>
            <person name="Donnelly M.J."/>
            <person name="Kadowaki T."/>
            <person name="McGarry J.W."/>
            <person name="Darby A.C."/>
            <person name="Makepeace B.L."/>
        </authorList>
    </citation>
    <scope>NUCLEOTIDE SEQUENCE [LARGE SCALE GENOMIC DNA]</scope>
    <source>
        <strain evidence="5">UoL-WK</strain>
    </source>
</reference>
<protein>
    <submittedName>
        <fullName evidence="5">ERI1 exoribonuclease 3-like protein</fullName>
    </submittedName>
</protein>
<dbReference type="CDD" id="cd06133">
    <property type="entry name" value="ERI-1_3'hExo_like"/>
    <property type="match status" value="1"/>
</dbReference>
<evidence type="ECO:0000313" key="5">
    <source>
        <dbReference type="EMBL" id="RWS08161.1"/>
    </source>
</evidence>
<dbReference type="InterPro" id="IPR036397">
    <property type="entry name" value="RNaseH_sf"/>
</dbReference>
<dbReference type="OrthoDB" id="448399at2759"/>